<proteinExistence type="inferred from homology"/>
<feature type="chain" id="PRO_5008615729" description="TonB-dependent receptor plug domain-containing protein" evidence="9">
    <location>
        <begin position="23"/>
        <end position="1032"/>
    </location>
</feature>
<dbReference type="InterPro" id="IPR023997">
    <property type="entry name" value="TonB-dep_OMP_SusC/RagA_CS"/>
</dbReference>
<keyword evidence="5 9" id="KW-0732">Signal</keyword>
<keyword evidence="4 8" id="KW-0812">Transmembrane</keyword>
<dbReference type="InterPro" id="IPR037066">
    <property type="entry name" value="Plug_dom_sf"/>
</dbReference>
<name>A0A1B8TVZ7_9FLAO</name>
<dbReference type="Gene3D" id="2.170.130.10">
    <property type="entry name" value="TonB-dependent receptor, plug domain"/>
    <property type="match status" value="1"/>
</dbReference>
<dbReference type="InterPro" id="IPR008969">
    <property type="entry name" value="CarboxyPept-like_regulatory"/>
</dbReference>
<evidence type="ECO:0000256" key="5">
    <source>
        <dbReference type="ARBA" id="ARBA00022729"/>
    </source>
</evidence>
<dbReference type="KEGG" id="prn:BW723_01615"/>
<dbReference type="InterPro" id="IPR039426">
    <property type="entry name" value="TonB-dep_rcpt-like"/>
</dbReference>
<dbReference type="GO" id="GO:0044718">
    <property type="term" value="P:siderophore transmembrane transport"/>
    <property type="evidence" value="ECO:0007669"/>
    <property type="project" value="TreeGrafter"/>
</dbReference>
<evidence type="ECO:0000313" key="11">
    <source>
        <dbReference type="EMBL" id="OBY63911.1"/>
    </source>
</evidence>
<keyword evidence="12" id="KW-1185">Reference proteome</keyword>
<evidence type="ECO:0000256" key="7">
    <source>
        <dbReference type="ARBA" id="ARBA00023237"/>
    </source>
</evidence>
<evidence type="ECO:0000256" key="4">
    <source>
        <dbReference type="ARBA" id="ARBA00022692"/>
    </source>
</evidence>
<organism evidence="11 12">
    <name type="scientific">Polaribacter reichenbachii</name>
    <dbReference type="NCBI Taxonomy" id="996801"/>
    <lineage>
        <taxon>Bacteria</taxon>
        <taxon>Pseudomonadati</taxon>
        <taxon>Bacteroidota</taxon>
        <taxon>Flavobacteriia</taxon>
        <taxon>Flavobacteriales</taxon>
        <taxon>Flavobacteriaceae</taxon>
    </lineage>
</organism>
<dbReference type="PROSITE" id="PS52016">
    <property type="entry name" value="TONB_DEPENDENT_REC_3"/>
    <property type="match status" value="1"/>
</dbReference>
<dbReference type="OrthoDB" id="9768177at2"/>
<feature type="domain" description="TonB-dependent receptor plug" evidence="10">
    <location>
        <begin position="116"/>
        <end position="221"/>
    </location>
</feature>
<comment type="caution">
    <text evidence="11">The sequence shown here is derived from an EMBL/GenBank/DDBJ whole genome shotgun (WGS) entry which is preliminary data.</text>
</comment>
<reference evidence="12" key="1">
    <citation type="submission" date="2016-02" db="EMBL/GenBank/DDBJ databases">
        <title>Paenibacillus sp. LPB0068, isolated from Crassostrea gigas.</title>
        <authorList>
            <person name="Shin S.-K."/>
            <person name="Yi H."/>
        </authorList>
    </citation>
    <scope>NUCLEOTIDE SEQUENCE [LARGE SCALE GENOMIC DNA]</scope>
    <source>
        <strain evidence="12">KCTC 23969</strain>
    </source>
</reference>
<comment type="similarity">
    <text evidence="8">Belongs to the TonB-dependent receptor family.</text>
</comment>
<dbReference type="NCBIfam" id="TIGR04056">
    <property type="entry name" value="OMP_RagA_SusC"/>
    <property type="match status" value="1"/>
</dbReference>
<feature type="signal peptide" evidence="9">
    <location>
        <begin position="1"/>
        <end position="22"/>
    </location>
</feature>
<dbReference type="PANTHER" id="PTHR30069">
    <property type="entry name" value="TONB-DEPENDENT OUTER MEMBRANE RECEPTOR"/>
    <property type="match status" value="1"/>
</dbReference>
<keyword evidence="3 8" id="KW-1134">Transmembrane beta strand</keyword>
<evidence type="ECO:0000256" key="2">
    <source>
        <dbReference type="ARBA" id="ARBA00022448"/>
    </source>
</evidence>
<dbReference type="NCBIfam" id="TIGR04057">
    <property type="entry name" value="SusC_RagA_signa"/>
    <property type="match status" value="1"/>
</dbReference>
<dbReference type="SUPFAM" id="SSF56935">
    <property type="entry name" value="Porins"/>
    <property type="match status" value="1"/>
</dbReference>
<dbReference type="GO" id="GO:0009279">
    <property type="term" value="C:cell outer membrane"/>
    <property type="evidence" value="ECO:0007669"/>
    <property type="project" value="UniProtKB-SubCell"/>
</dbReference>
<evidence type="ECO:0000256" key="8">
    <source>
        <dbReference type="PROSITE-ProRule" id="PRU01360"/>
    </source>
</evidence>
<dbReference type="Pfam" id="PF13715">
    <property type="entry name" value="CarbopepD_reg_2"/>
    <property type="match status" value="1"/>
</dbReference>
<dbReference type="Proteomes" id="UP000092612">
    <property type="component" value="Unassembled WGS sequence"/>
</dbReference>
<dbReference type="GO" id="GO:0015344">
    <property type="term" value="F:siderophore uptake transmembrane transporter activity"/>
    <property type="evidence" value="ECO:0007669"/>
    <property type="project" value="TreeGrafter"/>
</dbReference>
<gene>
    <name evidence="11" type="ORF">LPB301_14085</name>
</gene>
<evidence type="ECO:0000259" key="10">
    <source>
        <dbReference type="Pfam" id="PF07715"/>
    </source>
</evidence>
<dbReference type="AlphaFoldDB" id="A0A1B8TVZ7"/>
<evidence type="ECO:0000256" key="3">
    <source>
        <dbReference type="ARBA" id="ARBA00022452"/>
    </source>
</evidence>
<evidence type="ECO:0000256" key="6">
    <source>
        <dbReference type="ARBA" id="ARBA00023136"/>
    </source>
</evidence>
<dbReference type="InterPro" id="IPR036942">
    <property type="entry name" value="Beta-barrel_TonB_sf"/>
</dbReference>
<dbReference type="PANTHER" id="PTHR30069:SF29">
    <property type="entry name" value="HEMOGLOBIN AND HEMOGLOBIN-HAPTOGLOBIN-BINDING PROTEIN 1-RELATED"/>
    <property type="match status" value="1"/>
</dbReference>
<keyword evidence="6 8" id="KW-0472">Membrane</keyword>
<evidence type="ECO:0000256" key="9">
    <source>
        <dbReference type="SAM" id="SignalP"/>
    </source>
</evidence>
<dbReference type="EMBL" id="LSFL01000035">
    <property type="protein sequence ID" value="OBY63911.1"/>
    <property type="molecule type" value="Genomic_DNA"/>
</dbReference>
<comment type="subcellular location">
    <subcellularLocation>
        <location evidence="1 8">Cell outer membrane</location>
        <topology evidence="1 8">Multi-pass membrane protein</topology>
    </subcellularLocation>
</comment>
<accession>A0A1B8TVZ7</accession>
<sequence>MKTKFNGILTLFLALVVQISFAQEKTVSGTVSDDSGALPGVSILIKGTNKGTDTDFDGKYTIKANTGDVLVFSYLGYESVEKTVGSKSTINVTLTEGGEILDEIVITGVAGATSRKKLSVTVNKISEKDLENIPTTSAANALQGKVAGVTVTNFGQPGQGATIQLRGATNIFGSQSPLVIVDGVIVENGLQDINSDDIASYEVVKGASASALYGSRAGNGVIVITTKKGKVGKMQVTLKSEVGISKLNSFIELNNSHHYQLASDWQSAQGVYTKYAGVTYPSNYNGSNYQNVSGARLEEDDRIADNPYGVYYNNQDQFFDSGINKNLYASVSTATESSNLFLSIEKNNVAGILKNTGGYERNGVRLNGEFKVNEWLKISSRNHFVRSFDNTPGGGTGVFFAVSVMDPDVNLNAPNPDGQPYLYAPNTWASTVTNPLYPLYANPENRNDVKFSSALLTNIKFTDWLNLDVEYAIESVDSRFKDYTPTTTYTGGGTRADLFATYSTGNYYTDSYRNTSQKLQTTLNFRENFGEDLTLTGKLSYLLENSDYEWNSAQGINAVAGGRTISLDNYTDTFISSNEENAVTNNYFAILGIDYKDRYIFDGMYRIDQSSLFGENHRTNDYFRASAAYRISKDVDIPGIQELKVHAAYGTAGQRPQYDWQYTRRNISNGIPSTSQTVGNPDLRPSTTTEKEFGLNVDFLDRFSFEGVYSNAKTEDQFMLVDLFAPSSAGSDQFQNIGTVEFNTIELVLDAKIINTADFKWNTGVVFSTTTNEVTQLNISPRIEGPTDGEIFRLEEGVEFGTMYGRDFVRSLDQMATQLPTGMAISDYVVNADGVVVEASTIGTVYESAILKENADGSTWVGDVGNSTADFNIGLRNTISYKGFDFYMLWDWKQGGDLYNRNGQWLTRDNRHAMIDQSGKAAGEQKTVNYYQSLYDVNQNNGFWVEDASFVKLREASIFYTLDSDKLKNVANGFFNSLRIGLTGNNLLTFTDYSGWDPEVQLYDGDTFQYYAVDYGVYPVSTSYTLSVTLKF</sequence>
<protein>
    <recommendedName>
        <fullName evidence="10">TonB-dependent receptor plug domain-containing protein</fullName>
    </recommendedName>
</protein>
<dbReference type="STRING" id="996801.BW723_01615"/>
<keyword evidence="7 8" id="KW-0998">Cell outer membrane</keyword>
<dbReference type="Pfam" id="PF07715">
    <property type="entry name" value="Plug"/>
    <property type="match status" value="1"/>
</dbReference>
<keyword evidence="2 8" id="KW-0813">Transport</keyword>
<dbReference type="InterPro" id="IPR023996">
    <property type="entry name" value="TonB-dep_OMP_SusC/RagA"/>
</dbReference>
<evidence type="ECO:0000256" key="1">
    <source>
        <dbReference type="ARBA" id="ARBA00004571"/>
    </source>
</evidence>
<evidence type="ECO:0000313" key="12">
    <source>
        <dbReference type="Proteomes" id="UP000092612"/>
    </source>
</evidence>
<dbReference type="RefSeq" id="WP_068363258.1">
    <property type="nucleotide sequence ID" value="NZ_CP019337.1"/>
</dbReference>
<dbReference type="Gene3D" id="2.40.170.20">
    <property type="entry name" value="TonB-dependent receptor, beta-barrel domain"/>
    <property type="match status" value="1"/>
</dbReference>
<dbReference type="Gene3D" id="2.60.40.1120">
    <property type="entry name" value="Carboxypeptidase-like, regulatory domain"/>
    <property type="match status" value="1"/>
</dbReference>
<dbReference type="InterPro" id="IPR012910">
    <property type="entry name" value="Plug_dom"/>
</dbReference>
<dbReference type="SUPFAM" id="SSF49464">
    <property type="entry name" value="Carboxypeptidase regulatory domain-like"/>
    <property type="match status" value="1"/>
</dbReference>